<evidence type="ECO:0000256" key="2">
    <source>
        <dbReference type="ARBA" id="ARBA00010072"/>
    </source>
</evidence>
<dbReference type="GO" id="GO:0022857">
    <property type="term" value="F:transmembrane transporter activity"/>
    <property type="evidence" value="ECO:0007669"/>
    <property type="project" value="InterPro"/>
</dbReference>
<dbReference type="PROSITE" id="PS50928">
    <property type="entry name" value="ABC_TM1"/>
    <property type="match status" value="1"/>
</dbReference>
<dbReference type="PANTHER" id="PTHR30614">
    <property type="entry name" value="MEMBRANE COMPONENT OF AMINO ACID ABC TRANSPORTER"/>
    <property type="match status" value="1"/>
</dbReference>
<evidence type="ECO:0000256" key="8">
    <source>
        <dbReference type="RuleBase" id="RU363032"/>
    </source>
</evidence>
<dbReference type="PANTHER" id="PTHR30614:SF47">
    <property type="entry name" value="ABC TRANSPORTER PERMEASE"/>
    <property type="match status" value="1"/>
</dbReference>
<evidence type="ECO:0000256" key="3">
    <source>
        <dbReference type="ARBA" id="ARBA00022448"/>
    </source>
</evidence>
<protein>
    <submittedName>
        <fullName evidence="10">Amino acid ABC transporter permease</fullName>
    </submittedName>
</protein>
<keyword evidence="6 8" id="KW-1133">Transmembrane helix</keyword>
<name>A0A6G4WJ13_9HYPH</name>
<dbReference type="AlphaFoldDB" id="A0A6G4WJ13"/>
<dbReference type="InterPro" id="IPR000515">
    <property type="entry name" value="MetI-like"/>
</dbReference>
<proteinExistence type="inferred from homology"/>
<dbReference type="InterPro" id="IPR043429">
    <property type="entry name" value="ArtM/GltK/GlnP/TcyL/YhdX-like"/>
</dbReference>
<evidence type="ECO:0000259" key="9">
    <source>
        <dbReference type="PROSITE" id="PS50928"/>
    </source>
</evidence>
<dbReference type="Pfam" id="PF00528">
    <property type="entry name" value="BPD_transp_1"/>
    <property type="match status" value="1"/>
</dbReference>
<comment type="subcellular location">
    <subcellularLocation>
        <location evidence="1">Cell inner membrane</location>
        <topology evidence="1">Multi-pass membrane protein</topology>
    </subcellularLocation>
    <subcellularLocation>
        <location evidence="8">Cell membrane</location>
        <topology evidence="8">Multi-pass membrane protein</topology>
    </subcellularLocation>
</comment>
<dbReference type="GO" id="GO:0043190">
    <property type="term" value="C:ATP-binding cassette (ABC) transporter complex"/>
    <property type="evidence" value="ECO:0007669"/>
    <property type="project" value="InterPro"/>
</dbReference>
<evidence type="ECO:0000256" key="7">
    <source>
        <dbReference type="ARBA" id="ARBA00023136"/>
    </source>
</evidence>
<feature type="transmembrane region" description="Helical" evidence="8">
    <location>
        <begin position="20"/>
        <end position="47"/>
    </location>
</feature>
<keyword evidence="5 8" id="KW-0812">Transmembrane</keyword>
<dbReference type="EMBL" id="JAAKZF010000043">
    <property type="protein sequence ID" value="NGO54077.1"/>
    <property type="molecule type" value="Genomic_DNA"/>
</dbReference>
<dbReference type="Proteomes" id="UP001642900">
    <property type="component" value="Unassembled WGS sequence"/>
</dbReference>
<feature type="transmembrane region" description="Helical" evidence="8">
    <location>
        <begin position="201"/>
        <end position="223"/>
    </location>
</feature>
<organism evidence="10 11">
    <name type="scientific">Allomesorhizobium camelthorni</name>
    <dbReference type="NCBI Taxonomy" id="475069"/>
    <lineage>
        <taxon>Bacteria</taxon>
        <taxon>Pseudomonadati</taxon>
        <taxon>Pseudomonadota</taxon>
        <taxon>Alphaproteobacteria</taxon>
        <taxon>Hyphomicrobiales</taxon>
        <taxon>Phyllobacteriaceae</taxon>
        <taxon>Allomesorhizobium</taxon>
    </lineage>
</organism>
<keyword evidence="4" id="KW-1003">Cell membrane</keyword>
<keyword evidence="7 8" id="KW-0472">Membrane</keyword>
<keyword evidence="3 8" id="KW-0813">Transport</keyword>
<dbReference type="InterPro" id="IPR035906">
    <property type="entry name" value="MetI-like_sf"/>
</dbReference>
<dbReference type="GO" id="GO:0006865">
    <property type="term" value="P:amino acid transport"/>
    <property type="evidence" value="ECO:0007669"/>
    <property type="project" value="TreeGrafter"/>
</dbReference>
<comment type="caution">
    <text evidence="10">The sequence shown here is derived from an EMBL/GenBank/DDBJ whole genome shotgun (WGS) entry which is preliminary data.</text>
</comment>
<dbReference type="Gene3D" id="1.10.3720.10">
    <property type="entry name" value="MetI-like"/>
    <property type="match status" value="1"/>
</dbReference>
<accession>A0A6G4WJ13</accession>
<dbReference type="RefSeq" id="WP_165032068.1">
    <property type="nucleotide sequence ID" value="NZ_JAAKZF010000043.1"/>
</dbReference>
<feature type="domain" description="ABC transmembrane type-1" evidence="9">
    <location>
        <begin position="23"/>
        <end position="220"/>
    </location>
</feature>
<comment type="similarity">
    <text evidence="2">Belongs to the binding-protein-dependent transport system permease family. HisMQ subfamily.</text>
</comment>
<dbReference type="CDD" id="cd06261">
    <property type="entry name" value="TM_PBP2"/>
    <property type="match status" value="1"/>
</dbReference>
<gene>
    <name evidence="10" type="ORF">G6N73_23510</name>
</gene>
<evidence type="ECO:0000256" key="6">
    <source>
        <dbReference type="ARBA" id="ARBA00022989"/>
    </source>
</evidence>
<dbReference type="NCBIfam" id="TIGR01726">
    <property type="entry name" value="HEQRo_perm_3TM"/>
    <property type="match status" value="1"/>
</dbReference>
<feature type="transmembrane region" description="Helical" evidence="8">
    <location>
        <begin position="138"/>
        <end position="159"/>
    </location>
</feature>
<keyword evidence="11" id="KW-1185">Reference proteome</keyword>
<evidence type="ECO:0000256" key="4">
    <source>
        <dbReference type="ARBA" id="ARBA00022475"/>
    </source>
</evidence>
<evidence type="ECO:0000256" key="1">
    <source>
        <dbReference type="ARBA" id="ARBA00004429"/>
    </source>
</evidence>
<evidence type="ECO:0000313" key="10">
    <source>
        <dbReference type="EMBL" id="NGO54077.1"/>
    </source>
</evidence>
<dbReference type="SUPFAM" id="SSF161098">
    <property type="entry name" value="MetI-like"/>
    <property type="match status" value="1"/>
</dbReference>
<evidence type="ECO:0000313" key="11">
    <source>
        <dbReference type="Proteomes" id="UP001642900"/>
    </source>
</evidence>
<dbReference type="InterPro" id="IPR010065">
    <property type="entry name" value="AA_ABC_transptr_permease_3TM"/>
</dbReference>
<reference evidence="10 11" key="1">
    <citation type="submission" date="2020-02" db="EMBL/GenBank/DDBJ databases">
        <title>Genome sequence of strain CCNWXJ40-4.</title>
        <authorList>
            <person name="Gao J."/>
            <person name="Sun J."/>
        </authorList>
    </citation>
    <scope>NUCLEOTIDE SEQUENCE [LARGE SCALE GENOMIC DNA]</scope>
    <source>
        <strain evidence="10 11">CCNWXJ 40-4</strain>
    </source>
</reference>
<sequence length="232" mass="26039">MGYVFDPAAVLSGQYLDWFLWGIATTIALTAAAWLVGMTTGIILTLVRMVPFRPCEWLVVGYVEYHRNVPLLVQIFLWYFGIPELLPDVLRDWINSHNSEFVLATIALGLANGAYVTEDLRSGIQSIPKTQYEAARSIGFNYMQAMGWVILPQAFRIVIPPLVNQTLLLFKNTSLAMAIGVGELTYRTREVDSYTFKTFEAFAVATIVYLGISFAIMAIGNIADRKLKLEIR</sequence>
<evidence type="ECO:0000256" key="5">
    <source>
        <dbReference type="ARBA" id="ARBA00022692"/>
    </source>
</evidence>